<dbReference type="SMART" id="SM00256">
    <property type="entry name" value="FBOX"/>
    <property type="match status" value="1"/>
</dbReference>
<evidence type="ECO:0000313" key="3">
    <source>
        <dbReference type="EMBL" id="KAF0974418.1"/>
    </source>
</evidence>
<keyword evidence="4" id="KW-1185">Reference proteome</keyword>
<dbReference type="Proteomes" id="UP000444721">
    <property type="component" value="Unassembled WGS sequence"/>
</dbReference>
<reference evidence="3 4" key="1">
    <citation type="journal article" date="2019" name="Sci. Rep.">
        <title>Nanopore sequencing improves the draft genome of the human pathogenic amoeba Naegleria fowleri.</title>
        <authorList>
            <person name="Liechti N."/>
            <person name="Schurch N."/>
            <person name="Bruggmann R."/>
            <person name="Wittwer M."/>
        </authorList>
    </citation>
    <scope>NUCLEOTIDE SEQUENCE [LARGE SCALE GENOMIC DNA]</scope>
    <source>
        <strain evidence="3 4">ATCC 30894</strain>
    </source>
</reference>
<evidence type="ECO:0000256" key="1">
    <source>
        <dbReference type="SAM" id="MobiDB-lite"/>
    </source>
</evidence>
<dbReference type="AlphaFoldDB" id="A0A6A5BJW4"/>
<organism evidence="3 4">
    <name type="scientific">Naegleria fowleri</name>
    <name type="common">Brain eating amoeba</name>
    <dbReference type="NCBI Taxonomy" id="5763"/>
    <lineage>
        <taxon>Eukaryota</taxon>
        <taxon>Discoba</taxon>
        <taxon>Heterolobosea</taxon>
        <taxon>Tetramitia</taxon>
        <taxon>Eutetramitia</taxon>
        <taxon>Vahlkampfiidae</taxon>
        <taxon>Naegleria</taxon>
    </lineage>
</organism>
<dbReference type="GeneID" id="68113668"/>
<feature type="compositionally biased region" description="Low complexity" evidence="1">
    <location>
        <begin position="38"/>
        <end position="47"/>
    </location>
</feature>
<dbReference type="OrthoDB" id="10365160at2759"/>
<evidence type="ECO:0000313" key="4">
    <source>
        <dbReference type="Proteomes" id="UP000444721"/>
    </source>
</evidence>
<dbReference type="EMBL" id="VFQX01000052">
    <property type="protein sequence ID" value="KAF0974418.1"/>
    <property type="molecule type" value="Genomic_DNA"/>
</dbReference>
<protein>
    <recommendedName>
        <fullName evidence="2">F-box domain-containing protein</fullName>
    </recommendedName>
</protein>
<feature type="region of interest" description="Disordered" evidence="1">
    <location>
        <begin position="17"/>
        <end position="53"/>
    </location>
</feature>
<name>A0A6A5BJW4_NAEFO</name>
<proteinExistence type="predicted"/>
<dbReference type="InterPro" id="IPR036047">
    <property type="entry name" value="F-box-like_dom_sf"/>
</dbReference>
<dbReference type="VEuPathDB" id="AmoebaDB:NF0083070"/>
<feature type="region of interest" description="Disordered" evidence="1">
    <location>
        <begin position="181"/>
        <end position="246"/>
    </location>
</feature>
<dbReference type="InterPro" id="IPR001810">
    <property type="entry name" value="F-box_dom"/>
</dbReference>
<evidence type="ECO:0000259" key="2">
    <source>
        <dbReference type="PROSITE" id="PS50181"/>
    </source>
</evidence>
<dbReference type="SUPFAM" id="SSF81383">
    <property type="entry name" value="F-box domain"/>
    <property type="match status" value="1"/>
</dbReference>
<feature type="domain" description="F-box" evidence="2">
    <location>
        <begin position="272"/>
        <end position="318"/>
    </location>
</feature>
<dbReference type="RefSeq" id="XP_044559131.1">
    <property type="nucleotide sequence ID" value="XM_044710087.1"/>
</dbReference>
<accession>A0A6A5BJW4</accession>
<dbReference type="Pfam" id="PF12937">
    <property type="entry name" value="F-box-like"/>
    <property type="match status" value="1"/>
</dbReference>
<gene>
    <name evidence="3" type="ORF">FDP41_006450</name>
</gene>
<dbReference type="PROSITE" id="PS50181">
    <property type="entry name" value="FBOX"/>
    <property type="match status" value="1"/>
</dbReference>
<dbReference type="VEuPathDB" id="AmoebaDB:NfTy_089820"/>
<dbReference type="Gene3D" id="1.20.1280.50">
    <property type="match status" value="1"/>
</dbReference>
<feature type="compositionally biased region" description="Acidic residues" evidence="1">
    <location>
        <begin position="192"/>
        <end position="206"/>
    </location>
</feature>
<comment type="caution">
    <text evidence="3">The sequence shown here is derived from an EMBL/GenBank/DDBJ whole genome shotgun (WGS) entry which is preliminary data.</text>
</comment>
<sequence>MWLEQVGKTKQELIKRKKQPVVSIQSINENTHRDERISSSSQSSSSDSRMEHRSNMAMNEDHYNDCKRCLMCKLPVDDQTDTISVGMKGVHGLQKFLPYHPKRYLMEHEEILSASEWMDLISKEKLYVHLDCYSVYTVRPYQIMFDMFELNLRNDGEWMDTFSDDLYKRITRMQQLYRKVNGKKRTKTQKEDDTDDEDDGVDDDNVDASTSSQKKVKVDANSSVSKKSPRKSSTITKDSQASQPSSVVVARDTAQSLQWVQSLRDSLETFTSPYLFGLSDEIWNEVLSYLTFPHLLTLNRVSKSFYYYSTQSILWKSQCIQTLCPKAVQVQQEYFPHWNDDFKKVFVMLFGNCCIICGEYLRLDVQLHESTSLSQSMGSILVPEYPLYYNHLLDGCVCTACSGSSLAENITRTNSRKKYSVIDQDLSLIRCLRSPNPWHPSTAMCVYSDLQLQVIQSKKNEETIISNYHRSKKHSKEDLLKLIRNSKNGKYGKNCKLFAYLTSSKAKVKKLFREIFAYIDTLEP</sequence>
<dbReference type="VEuPathDB" id="AmoebaDB:FDP41_006450"/>